<dbReference type="Proteomes" id="UP000198541">
    <property type="component" value="Unassembled WGS sequence"/>
</dbReference>
<keyword evidence="2" id="KW-0472">Membrane</keyword>
<accession>A0A1H0ECN7</accession>
<feature type="transmembrane region" description="Helical" evidence="2">
    <location>
        <begin position="78"/>
        <end position="98"/>
    </location>
</feature>
<reference evidence="4" key="1">
    <citation type="submission" date="2016-10" db="EMBL/GenBank/DDBJ databases">
        <authorList>
            <person name="Varghese N."/>
            <person name="Submissions S."/>
        </authorList>
    </citation>
    <scope>NUCLEOTIDE SEQUENCE [LARGE SCALE GENOMIC DNA]</scope>
    <source>
        <strain evidence="4">DSM 27982</strain>
    </source>
</reference>
<organism evidence="3 4">
    <name type="scientific">Actinomyces ruminicola</name>
    <dbReference type="NCBI Taxonomy" id="332524"/>
    <lineage>
        <taxon>Bacteria</taxon>
        <taxon>Bacillati</taxon>
        <taxon>Actinomycetota</taxon>
        <taxon>Actinomycetes</taxon>
        <taxon>Actinomycetales</taxon>
        <taxon>Actinomycetaceae</taxon>
        <taxon>Actinomyces</taxon>
    </lineage>
</organism>
<evidence type="ECO:0000313" key="4">
    <source>
        <dbReference type="Proteomes" id="UP000198541"/>
    </source>
</evidence>
<evidence type="ECO:0008006" key="5">
    <source>
        <dbReference type="Google" id="ProtNLM"/>
    </source>
</evidence>
<gene>
    <name evidence="3" type="ORF">SAMN05216355_11535</name>
</gene>
<dbReference type="AlphaFoldDB" id="A0A1H0ECN7"/>
<feature type="transmembrane region" description="Helical" evidence="2">
    <location>
        <begin position="154"/>
        <end position="174"/>
    </location>
</feature>
<evidence type="ECO:0000256" key="2">
    <source>
        <dbReference type="SAM" id="Phobius"/>
    </source>
</evidence>
<keyword evidence="2" id="KW-0812">Transmembrane</keyword>
<keyword evidence="2" id="KW-1133">Transmembrane helix</keyword>
<sequence length="178" mass="19736">MPDLPDDASTPAADTPDDRNTPKGDDARTPAASNPQPAKAARRRKVRMLAMACSAVLLIILTFAWLRDPEHREAEPLSGYVTGVTMAICAFWLIGWWVRRRGGSSYSRALDGIQDERDELIWKSAWALTGKVDWILVLGAVIVALFGVELELGTAAIIALWVNIIALYGSRFYYERTM</sequence>
<feature type="transmembrane region" description="Helical" evidence="2">
    <location>
        <begin position="48"/>
        <end position="66"/>
    </location>
</feature>
<protein>
    <recommendedName>
        <fullName evidence="5">DUF2178 domain-containing protein</fullName>
    </recommendedName>
</protein>
<name>A0A1H0ECN7_9ACTO</name>
<feature type="region of interest" description="Disordered" evidence="1">
    <location>
        <begin position="1"/>
        <end position="40"/>
    </location>
</feature>
<evidence type="ECO:0000256" key="1">
    <source>
        <dbReference type="SAM" id="MobiDB-lite"/>
    </source>
</evidence>
<feature type="compositionally biased region" description="Basic and acidic residues" evidence="1">
    <location>
        <begin position="16"/>
        <end position="28"/>
    </location>
</feature>
<feature type="transmembrane region" description="Helical" evidence="2">
    <location>
        <begin position="132"/>
        <end position="148"/>
    </location>
</feature>
<proteinExistence type="predicted"/>
<evidence type="ECO:0000313" key="3">
    <source>
        <dbReference type="EMBL" id="SDN80184.1"/>
    </source>
</evidence>
<keyword evidence="4" id="KW-1185">Reference proteome</keyword>
<dbReference type="RefSeq" id="WP_092537445.1">
    <property type="nucleotide sequence ID" value="NZ_FNIM01000015.1"/>
</dbReference>
<dbReference type="EMBL" id="FNIM01000015">
    <property type="protein sequence ID" value="SDN80184.1"/>
    <property type="molecule type" value="Genomic_DNA"/>
</dbReference>